<keyword evidence="1" id="KW-0472">Membrane</keyword>
<keyword evidence="4" id="KW-1185">Reference proteome</keyword>
<feature type="domain" description="DUF6249" evidence="2">
    <location>
        <begin position="20"/>
        <end position="120"/>
    </location>
</feature>
<proteinExistence type="predicted"/>
<reference evidence="3 4" key="1">
    <citation type="submission" date="2019-02" db="EMBL/GenBank/DDBJ databases">
        <title>Genomic Encyclopedia of Type Strains, Phase IV (KMG-IV): sequencing the most valuable type-strain genomes for metagenomic binning, comparative biology and taxonomic classification.</title>
        <authorList>
            <person name="Goeker M."/>
        </authorList>
    </citation>
    <scope>NUCLEOTIDE SEQUENCE [LARGE SCALE GENOMIC DNA]</scope>
    <source>
        <strain evidence="3 4">DSM 19570</strain>
    </source>
</reference>
<dbReference type="AlphaFoldDB" id="A0A4Q7W1N5"/>
<dbReference type="Proteomes" id="UP000293671">
    <property type="component" value="Unassembled WGS sequence"/>
</dbReference>
<dbReference type="RefSeq" id="WP_130430198.1">
    <property type="nucleotide sequence ID" value="NZ_SHKP01000004.1"/>
</dbReference>
<keyword evidence="1" id="KW-0812">Transmembrane</keyword>
<sequence>MDAFIASKDIVAITAILTGAVAILMPVLIVWIALQYRQRRNEKLYETVKYLADRGQPVPPELLNPPQKPHESPLFRAITLIGVGVGLAVMFKWLGLGWLMGIGALLVCIGVAQLIALRIERNRAPGAVEAGR</sequence>
<comment type="caution">
    <text evidence="3">The sequence shown here is derived from an EMBL/GenBank/DDBJ whole genome shotgun (WGS) entry which is preliminary data.</text>
</comment>
<keyword evidence="1" id="KW-1133">Transmembrane helix</keyword>
<accession>A0A4Q7W1N5</accession>
<dbReference type="Pfam" id="PF19762">
    <property type="entry name" value="DUF6249"/>
    <property type="match status" value="1"/>
</dbReference>
<evidence type="ECO:0000313" key="3">
    <source>
        <dbReference type="EMBL" id="RZU02439.1"/>
    </source>
</evidence>
<gene>
    <name evidence="3" type="ORF">EV670_0462</name>
</gene>
<evidence type="ECO:0000256" key="1">
    <source>
        <dbReference type="SAM" id="Phobius"/>
    </source>
</evidence>
<feature type="transmembrane region" description="Helical" evidence="1">
    <location>
        <begin position="12"/>
        <end position="34"/>
    </location>
</feature>
<feature type="transmembrane region" description="Helical" evidence="1">
    <location>
        <begin position="97"/>
        <end position="117"/>
    </location>
</feature>
<organism evidence="3 4">
    <name type="scientific">Rivibacter subsaxonicus</name>
    <dbReference type="NCBI Taxonomy" id="457575"/>
    <lineage>
        <taxon>Bacteria</taxon>
        <taxon>Pseudomonadati</taxon>
        <taxon>Pseudomonadota</taxon>
        <taxon>Betaproteobacteria</taxon>
        <taxon>Burkholderiales</taxon>
        <taxon>Rivibacter</taxon>
    </lineage>
</organism>
<protein>
    <recommendedName>
        <fullName evidence="2">DUF6249 domain-containing protein</fullName>
    </recommendedName>
</protein>
<evidence type="ECO:0000259" key="2">
    <source>
        <dbReference type="Pfam" id="PF19762"/>
    </source>
</evidence>
<dbReference type="EMBL" id="SHKP01000004">
    <property type="protein sequence ID" value="RZU02439.1"/>
    <property type="molecule type" value="Genomic_DNA"/>
</dbReference>
<feature type="transmembrane region" description="Helical" evidence="1">
    <location>
        <begin position="74"/>
        <end position="91"/>
    </location>
</feature>
<evidence type="ECO:0000313" key="4">
    <source>
        <dbReference type="Proteomes" id="UP000293671"/>
    </source>
</evidence>
<dbReference type="InterPro" id="IPR046216">
    <property type="entry name" value="DUF6249"/>
</dbReference>
<name>A0A4Q7W1N5_9BURK</name>
<dbReference type="OrthoDB" id="8902869at2"/>